<dbReference type="InterPro" id="IPR038078">
    <property type="entry name" value="PhoU-like_sf"/>
</dbReference>
<dbReference type="Gene3D" id="1.20.58.220">
    <property type="entry name" value="Phosphate transport system protein phou homolog 2, domain 2"/>
    <property type="match status" value="1"/>
</dbReference>
<dbReference type="Proteomes" id="UP000289200">
    <property type="component" value="Unassembled WGS sequence"/>
</dbReference>
<evidence type="ECO:0008006" key="3">
    <source>
        <dbReference type="Google" id="ProtNLM"/>
    </source>
</evidence>
<dbReference type="AlphaFoldDB" id="A0A3S5CYG9"/>
<dbReference type="EMBL" id="UWOC01000152">
    <property type="protein sequence ID" value="VCU09723.1"/>
    <property type="molecule type" value="Genomic_DNA"/>
</dbReference>
<sequence length="642" mass="66981">MKTRIIEHLGQSDILLPVLVASALAANDRAKLRMSVLQAAAQHARRPGGPVPDWAAEARAAGLDAAALRALVVGARTAAGDVLVAPGLDDLKRALVADGEAMIAPVAAADAGAGTAATARLRHAAADLDSPGPDQIGLAALAHLTAAPHDGGDDTLHRLVMDLHRDINRLAAACAEETVAGARAHGLRDADRPLVEAFMRGVAATRGLKFDHPGLDTLATRVGERLVLQNDIGTTDAHVLVVAIEDGVVTVTYSDVHRPRAQFFTRLLDAHPVAWSGLSEARAAGLGEGGAFYLVTGRLAGDGAALAAFLETLGASLVFLIDWNRARKVLRTLVGKGDAVRVLERAARARVGHRAFLELGGGELIAAAVRHAAPTRIGFGERLDAVLGRDAAFEFVESVLRIAAETLRAGRSVRLANDAVEAELVRHLDRGDSRLLAVAVRQAGLAREIAVRIAADIGERAAGRPGSGAALAAFAKRTEEKADRIALDTRMAARRLNAGATITAIVDVIEDAIDELEQAAFLASLIDGETAPEMLRALGELCVAVVDATEAAVSGLDAAADVPEGRRADSDDALAAAGRLAEIERACDAVERTLTALVLRGDGAARMLIGPLELARALERASDRFARAGHLLRTHVLDHLSA</sequence>
<dbReference type="OrthoDB" id="7244081at2"/>
<evidence type="ECO:0000313" key="2">
    <source>
        <dbReference type="Proteomes" id="UP000289200"/>
    </source>
</evidence>
<evidence type="ECO:0000313" key="1">
    <source>
        <dbReference type="EMBL" id="VCU09723.1"/>
    </source>
</evidence>
<dbReference type="RefSeq" id="WP_129609544.1">
    <property type="nucleotide sequence ID" value="NZ_UWOC01000152.1"/>
</dbReference>
<accession>A0A3S5CYG9</accession>
<reference evidence="2" key="1">
    <citation type="submission" date="2018-10" db="EMBL/GenBank/DDBJ databases">
        <authorList>
            <person name="Peiro R."/>
            <person name="Begona"/>
            <person name="Cbmso G."/>
            <person name="Lopez M."/>
            <person name="Gonzalez S."/>
            <person name="Sacristan E."/>
            <person name="Castillo E."/>
        </authorList>
    </citation>
    <scope>NUCLEOTIDE SEQUENCE [LARGE SCALE GENOMIC DNA]</scope>
</reference>
<proteinExistence type="predicted"/>
<comment type="caution">
    <text evidence="1">The sequence shown here is derived from an EMBL/GenBank/DDBJ whole genome shotgun (WGS) entry which is preliminary data.</text>
</comment>
<gene>
    <name evidence="1" type="ORF">RHODGE_RHODGE_02892</name>
</gene>
<name>A0A3S5CYG9_9BRAD</name>
<organism evidence="1 2">
    <name type="scientific">Rhodoplanes serenus</name>
    <dbReference type="NCBI Taxonomy" id="200615"/>
    <lineage>
        <taxon>Bacteria</taxon>
        <taxon>Pseudomonadati</taxon>
        <taxon>Pseudomonadota</taxon>
        <taxon>Alphaproteobacteria</taxon>
        <taxon>Hyphomicrobiales</taxon>
        <taxon>Nitrobacteraceae</taxon>
        <taxon>Rhodoplanes</taxon>
    </lineage>
</organism>
<protein>
    <recommendedName>
        <fullName evidence="3">Phosphate transport regulator</fullName>
    </recommendedName>
</protein>
<keyword evidence="2" id="KW-1185">Reference proteome</keyword>